<dbReference type="AlphaFoldDB" id="A0A917CT59"/>
<comment type="caution">
    <text evidence="2">The sequence shown here is derived from an EMBL/GenBank/DDBJ whole genome shotgun (WGS) entry which is preliminary data.</text>
</comment>
<protein>
    <recommendedName>
        <fullName evidence="4">DUF3558 domain-containing protein</fullName>
    </recommendedName>
</protein>
<proteinExistence type="predicted"/>
<dbReference type="RefSeq" id="WP_188543414.1">
    <property type="nucleotide sequence ID" value="NZ_BMCU01000001.1"/>
</dbReference>
<dbReference type="PROSITE" id="PS51257">
    <property type="entry name" value="PROKAR_LIPOPROTEIN"/>
    <property type="match status" value="1"/>
</dbReference>
<dbReference type="Proteomes" id="UP000654257">
    <property type="component" value="Unassembled WGS sequence"/>
</dbReference>
<organism evidence="2 3">
    <name type="scientific">Rhodococcoides trifolii</name>
    <dbReference type="NCBI Taxonomy" id="908250"/>
    <lineage>
        <taxon>Bacteria</taxon>
        <taxon>Bacillati</taxon>
        <taxon>Actinomycetota</taxon>
        <taxon>Actinomycetes</taxon>
        <taxon>Mycobacteriales</taxon>
        <taxon>Nocardiaceae</taxon>
        <taxon>Rhodococcoides</taxon>
    </lineage>
</organism>
<name>A0A917CT59_9NOCA</name>
<reference evidence="2" key="2">
    <citation type="submission" date="2020-09" db="EMBL/GenBank/DDBJ databases">
        <authorList>
            <person name="Sun Q."/>
            <person name="Sedlacek I."/>
        </authorList>
    </citation>
    <scope>NUCLEOTIDE SEQUENCE</scope>
    <source>
        <strain evidence="2">CCM 7905</strain>
    </source>
</reference>
<accession>A0A917CT59</accession>
<keyword evidence="1" id="KW-0732">Signal</keyword>
<dbReference type="EMBL" id="BMCU01000001">
    <property type="protein sequence ID" value="GGF96874.1"/>
    <property type="molecule type" value="Genomic_DNA"/>
</dbReference>
<evidence type="ECO:0000256" key="1">
    <source>
        <dbReference type="SAM" id="SignalP"/>
    </source>
</evidence>
<evidence type="ECO:0000313" key="3">
    <source>
        <dbReference type="Proteomes" id="UP000654257"/>
    </source>
</evidence>
<gene>
    <name evidence="2" type="ORF">GCM10007304_08590</name>
</gene>
<reference evidence="2" key="1">
    <citation type="journal article" date="2014" name="Int. J. Syst. Evol. Microbiol.">
        <title>Complete genome sequence of Corynebacterium casei LMG S-19264T (=DSM 44701T), isolated from a smear-ripened cheese.</title>
        <authorList>
            <consortium name="US DOE Joint Genome Institute (JGI-PGF)"/>
            <person name="Walter F."/>
            <person name="Albersmeier A."/>
            <person name="Kalinowski J."/>
            <person name="Ruckert C."/>
        </authorList>
    </citation>
    <scope>NUCLEOTIDE SEQUENCE</scope>
    <source>
        <strain evidence="2">CCM 7905</strain>
    </source>
</reference>
<keyword evidence="3" id="KW-1185">Reference proteome</keyword>
<sequence length="177" mass="18494">MSRARILVSVSAALLLAACGSSSGDDQAGSEPTTTLAPALGPDFGVCGSLTDDEVRSAFAVPSFAVVNRNSVGCVWETTGPTGPSVSFSWYRGSPIGRERASSELIGRPAEDIEIDGHQGFEAQFENASGQVVLCESAVQYDADFIHMSVTYSDTPPTADACTVSRDLLELVASRAK</sequence>
<evidence type="ECO:0008006" key="4">
    <source>
        <dbReference type="Google" id="ProtNLM"/>
    </source>
</evidence>
<feature type="chain" id="PRO_5038754584" description="DUF3558 domain-containing protein" evidence="1">
    <location>
        <begin position="25"/>
        <end position="177"/>
    </location>
</feature>
<feature type="signal peptide" evidence="1">
    <location>
        <begin position="1"/>
        <end position="24"/>
    </location>
</feature>
<evidence type="ECO:0000313" key="2">
    <source>
        <dbReference type="EMBL" id="GGF96874.1"/>
    </source>
</evidence>
<dbReference type="InterPro" id="IPR024520">
    <property type="entry name" value="DUF3558"/>
</dbReference>
<dbReference type="Pfam" id="PF12079">
    <property type="entry name" value="DUF3558"/>
    <property type="match status" value="1"/>
</dbReference>